<evidence type="ECO:0000256" key="1">
    <source>
        <dbReference type="SAM" id="MobiDB-lite"/>
    </source>
</evidence>
<dbReference type="VEuPathDB" id="VectorBase:AFUN018778"/>
<dbReference type="VEuPathDB" id="VectorBase:AFUN2_000613"/>
<protein>
    <submittedName>
        <fullName evidence="2">Uncharacterized protein</fullName>
    </submittedName>
</protein>
<sequence>MSARREALEKSAEQESENTDPDFTVDCLHVDNHTEDTEDNQTIDVVPIIETPDGYTDNTFEASYLDEDYDWLSQAD</sequence>
<feature type="compositionally biased region" description="Basic and acidic residues" evidence="1">
    <location>
        <begin position="1"/>
        <end position="13"/>
    </location>
</feature>
<evidence type="ECO:0000313" key="2">
    <source>
        <dbReference type="EnsemblMetazoa" id="AFUN019233-PA"/>
    </source>
</evidence>
<feature type="region of interest" description="Disordered" evidence="1">
    <location>
        <begin position="1"/>
        <end position="24"/>
    </location>
</feature>
<name>A0A4Y0BFN6_ANOFN</name>
<accession>A0A4Y0BFN6</accession>
<dbReference type="EnsemblMetazoa" id="AFUN019233-RA">
    <property type="protein sequence ID" value="AFUN019233-PA"/>
    <property type="gene ID" value="AFUN019233"/>
</dbReference>
<dbReference type="EnsemblMetazoa" id="AFUN018778-RA">
    <property type="protein sequence ID" value="AFUN018778-PA"/>
    <property type="gene ID" value="AFUN018778"/>
</dbReference>
<dbReference type="VEuPathDB" id="VectorBase:AFUN019233"/>
<reference evidence="2" key="1">
    <citation type="submission" date="2020-05" db="UniProtKB">
        <authorList>
            <consortium name="EnsemblMetazoa"/>
        </authorList>
    </citation>
    <scope>IDENTIFICATION</scope>
    <source>
        <strain evidence="2">FUMOZ</strain>
    </source>
</reference>
<organism evidence="2">
    <name type="scientific">Anopheles funestus</name>
    <name type="common">African malaria mosquito</name>
    <dbReference type="NCBI Taxonomy" id="62324"/>
    <lineage>
        <taxon>Eukaryota</taxon>
        <taxon>Metazoa</taxon>
        <taxon>Ecdysozoa</taxon>
        <taxon>Arthropoda</taxon>
        <taxon>Hexapoda</taxon>
        <taxon>Insecta</taxon>
        <taxon>Pterygota</taxon>
        <taxon>Neoptera</taxon>
        <taxon>Endopterygota</taxon>
        <taxon>Diptera</taxon>
        <taxon>Nematocera</taxon>
        <taxon>Culicoidea</taxon>
        <taxon>Culicidae</taxon>
        <taxon>Anophelinae</taxon>
        <taxon>Anopheles</taxon>
    </lineage>
</organism>
<dbReference type="AlphaFoldDB" id="A0A4Y0BFN6"/>
<proteinExistence type="predicted"/>